<organism evidence="10 11">
    <name type="scientific">Archangium minus</name>
    <dbReference type="NCBI Taxonomy" id="83450"/>
    <lineage>
        <taxon>Bacteria</taxon>
        <taxon>Pseudomonadati</taxon>
        <taxon>Myxococcota</taxon>
        <taxon>Myxococcia</taxon>
        <taxon>Myxococcales</taxon>
        <taxon>Cystobacterineae</taxon>
        <taxon>Archangiaceae</taxon>
        <taxon>Archangium</taxon>
    </lineage>
</organism>
<evidence type="ECO:0000256" key="2">
    <source>
        <dbReference type="ARBA" id="ARBA00006464"/>
    </source>
</evidence>
<dbReference type="Pfam" id="PF02397">
    <property type="entry name" value="Bac_transf"/>
    <property type="match status" value="1"/>
</dbReference>
<sequence>MRQSPPTLAGRVGSALSPRVDGRLSTGGGRKPTTRHPHSTMGEGREGHCELQHGPYPPWCQDIRYTGRPLWRMGHGRELPLAMKQPSERQQPPTEQVGQPSLAGDWTHPESGCHYERVSPPASPVPPPGTTTASGRFLAVKPLWLVPPRVVLQRRASRTLLMHALRATSRVLLLLATDVAAFLMARLALGVVQTSHKLEPLDAATRWAVPPLGSAGGWQMGAALVVGLLIAGAYHSGDDWRSSRRIFSGVLLAVGLVLWRDLWLRGIAPVIFHYVTAVVGLSASVMVSRALLDRIIARLIRMPAFHSPAERVMLVGDPDDPSCKRVRERLEHFGVLEVVGWVSPHVPVLPDVPGPDRTEAILGSVDDLWNVLQHNSVDTVVMCSLVDDEQLKLLMEAVVSAGVRLLAVSRYDRIGWVRPSPISYRSLSFMELTVPSLRAQQLWVKRGMDLVCAGLGLLFISPLLTLIAIAIKLDSRGPVFFAQERVGQGGRTFRMLKFRTMRVGADAEKAKLAHLNTSGDARLFKIPNDPRVTRVGALLRKWSLDELPQLFNVMRGEMSLVGPRPFFESDLANYHEHHFGRLGALPGITGLWQVSGRSSITDFEEVVRLDCEYIHRWSLWLDLEILLKTLPAVLRRTGAY</sequence>
<keyword evidence="4 8" id="KW-0812">Transmembrane</keyword>
<feature type="compositionally biased region" description="Basic and acidic residues" evidence="7">
    <location>
        <begin position="107"/>
        <end position="117"/>
    </location>
</feature>
<evidence type="ECO:0000256" key="1">
    <source>
        <dbReference type="ARBA" id="ARBA00004141"/>
    </source>
</evidence>
<evidence type="ECO:0000259" key="9">
    <source>
        <dbReference type="Pfam" id="PF02397"/>
    </source>
</evidence>
<evidence type="ECO:0000256" key="8">
    <source>
        <dbReference type="SAM" id="Phobius"/>
    </source>
</evidence>
<dbReference type="PANTHER" id="PTHR30576">
    <property type="entry name" value="COLANIC BIOSYNTHESIS UDP-GLUCOSE LIPID CARRIER TRANSFERASE"/>
    <property type="match status" value="1"/>
</dbReference>
<proteinExistence type="inferred from homology"/>
<evidence type="ECO:0000256" key="7">
    <source>
        <dbReference type="SAM" id="MobiDB-lite"/>
    </source>
</evidence>
<feature type="transmembrane region" description="Helical" evidence="8">
    <location>
        <begin position="270"/>
        <end position="292"/>
    </location>
</feature>
<evidence type="ECO:0000256" key="5">
    <source>
        <dbReference type="ARBA" id="ARBA00022989"/>
    </source>
</evidence>
<dbReference type="InterPro" id="IPR003362">
    <property type="entry name" value="Bact_transf"/>
</dbReference>
<keyword evidence="3 10" id="KW-0808">Transferase</keyword>
<comment type="similarity">
    <text evidence="2">Belongs to the bacterial sugar transferase family.</text>
</comment>
<evidence type="ECO:0000313" key="11">
    <source>
        <dbReference type="Proteomes" id="UP001611383"/>
    </source>
</evidence>
<name>A0ABY9WQF6_9BACT</name>
<dbReference type="PANTHER" id="PTHR30576:SF10">
    <property type="entry name" value="SLL5057 PROTEIN"/>
    <property type="match status" value="1"/>
</dbReference>
<accession>A0ABY9WQF6</accession>
<keyword evidence="6 8" id="KW-0472">Membrane</keyword>
<comment type="subcellular location">
    <subcellularLocation>
        <location evidence="1">Membrane</location>
        <topology evidence="1">Multi-pass membrane protein</topology>
    </subcellularLocation>
</comment>
<keyword evidence="5 8" id="KW-1133">Transmembrane helix</keyword>
<dbReference type="NCBIfam" id="TIGR03025">
    <property type="entry name" value="EPS_sugtrans"/>
    <property type="match status" value="1"/>
</dbReference>
<gene>
    <name evidence="10" type="ORF">F0U60_11735</name>
</gene>
<evidence type="ECO:0000256" key="3">
    <source>
        <dbReference type="ARBA" id="ARBA00022679"/>
    </source>
</evidence>
<feature type="transmembrane region" description="Helical" evidence="8">
    <location>
        <begin position="212"/>
        <end position="234"/>
    </location>
</feature>
<evidence type="ECO:0000256" key="6">
    <source>
        <dbReference type="ARBA" id="ARBA00023136"/>
    </source>
</evidence>
<reference evidence="10 11" key="1">
    <citation type="submission" date="2019-08" db="EMBL/GenBank/DDBJ databases">
        <title>Archangium and Cystobacter genomes.</title>
        <authorList>
            <person name="Chen I.-C.K."/>
            <person name="Wielgoss S."/>
        </authorList>
    </citation>
    <scope>NUCLEOTIDE SEQUENCE [LARGE SCALE GENOMIC DNA]</scope>
    <source>
        <strain evidence="10 11">Cbm 6</strain>
    </source>
</reference>
<feature type="domain" description="Bacterial sugar transferase" evidence="9">
    <location>
        <begin position="445"/>
        <end position="634"/>
    </location>
</feature>
<feature type="transmembrane region" description="Helical" evidence="8">
    <location>
        <begin position="450"/>
        <end position="471"/>
    </location>
</feature>
<dbReference type="GO" id="GO:0016740">
    <property type="term" value="F:transferase activity"/>
    <property type="evidence" value="ECO:0007669"/>
    <property type="project" value="UniProtKB-KW"/>
</dbReference>
<evidence type="ECO:0000313" key="10">
    <source>
        <dbReference type="EMBL" id="WNG44685.1"/>
    </source>
</evidence>
<evidence type="ECO:0000256" key="4">
    <source>
        <dbReference type="ARBA" id="ARBA00022692"/>
    </source>
</evidence>
<feature type="transmembrane region" description="Helical" evidence="8">
    <location>
        <begin position="171"/>
        <end position="192"/>
    </location>
</feature>
<dbReference type="EMBL" id="CP043494">
    <property type="protein sequence ID" value="WNG44685.1"/>
    <property type="molecule type" value="Genomic_DNA"/>
</dbReference>
<feature type="transmembrane region" description="Helical" evidence="8">
    <location>
        <begin position="246"/>
        <end position="264"/>
    </location>
</feature>
<feature type="region of interest" description="Disordered" evidence="7">
    <location>
        <begin position="1"/>
        <end position="49"/>
    </location>
</feature>
<keyword evidence="11" id="KW-1185">Reference proteome</keyword>
<protein>
    <submittedName>
        <fullName evidence="10">Sugar transferase</fullName>
    </submittedName>
</protein>
<feature type="region of interest" description="Disordered" evidence="7">
    <location>
        <begin position="83"/>
        <end position="130"/>
    </location>
</feature>
<feature type="compositionally biased region" description="Polar residues" evidence="7">
    <location>
        <begin position="88"/>
        <end position="99"/>
    </location>
</feature>
<dbReference type="Proteomes" id="UP001611383">
    <property type="component" value="Chromosome"/>
</dbReference>
<dbReference type="InterPro" id="IPR017475">
    <property type="entry name" value="EPS_sugar_tfrase"/>
</dbReference>